<dbReference type="Pfam" id="PF05305">
    <property type="entry name" value="DUF732"/>
    <property type="match status" value="1"/>
</dbReference>
<keyword evidence="4" id="KW-1185">Reference proteome</keyword>
<evidence type="ECO:0000259" key="2">
    <source>
        <dbReference type="Pfam" id="PF05305"/>
    </source>
</evidence>
<comment type="caution">
    <text evidence="3">The sequence shown here is derived from an EMBL/GenBank/DDBJ whole genome shotgun (WGS) entry which is preliminary data.</text>
</comment>
<protein>
    <submittedName>
        <fullName evidence="3">DUF732 domain-containing protein</fullName>
    </submittedName>
</protein>
<evidence type="ECO:0000313" key="3">
    <source>
        <dbReference type="EMBL" id="MCV7226078.1"/>
    </source>
</evidence>
<feature type="signal peptide" evidence="1">
    <location>
        <begin position="1"/>
        <end position="25"/>
    </location>
</feature>
<dbReference type="InterPro" id="IPR007969">
    <property type="entry name" value="DUF732"/>
</dbReference>
<reference evidence="3 4" key="1">
    <citation type="journal article" date="2022" name="BMC Genomics">
        <title>Comparative genome analysis of mycobacteria focusing on tRNA and non-coding RNA.</title>
        <authorList>
            <person name="Behra P.R.K."/>
            <person name="Pettersson B.M.F."/>
            <person name="Ramesh M."/>
            <person name="Das S."/>
            <person name="Dasgupta S."/>
            <person name="Kirsebom L.A."/>
        </authorList>
    </citation>
    <scope>NUCLEOTIDE SEQUENCE [LARGE SCALE GENOMIC DNA]</scope>
    <source>
        <strain evidence="3 4">DSM 44078</strain>
    </source>
</reference>
<accession>A0ABT3C9B7</accession>
<evidence type="ECO:0000256" key="1">
    <source>
        <dbReference type="SAM" id="SignalP"/>
    </source>
</evidence>
<dbReference type="EMBL" id="JACKTY010000020">
    <property type="protein sequence ID" value="MCV7226078.1"/>
    <property type="molecule type" value="Genomic_DNA"/>
</dbReference>
<feature type="domain" description="DUF732" evidence="2">
    <location>
        <begin position="28"/>
        <end position="100"/>
    </location>
</feature>
<sequence length="108" mass="11244">MRRTAILTATVAAFAIAAPVAPANAGEAGYLTRLAIDYGYTITAETTPAALRAGYLLCDEMRNGGHRDELSASVYQAIPNATRDQAGGMVFAAHEELCPDAGSNIQNG</sequence>
<proteinExistence type="predicted"/>
<keyword evidence="1" id="KW-0732">Signal</keyword>
<organism evidence="3 4">
    <name type="scientific">Mycolicibacterium komossense</name>
    <dbReference type="NCBI Taxonomy" id="1779"/>
    <lineage>
        <taxon>Bacteria</taxon>
        <taxon>Bacillati</taxon>
        <taxon>Actinomycetota</taxon>
        <taxon>Actinomycetes</taxon>
        <taxon>Mycobacteriales</taxon>
        <taxon>Mycobacteriaceae</taxon>
        <taxon>Mycolicibacterium</taxon>
    </lineage>
</organism>
<gene>
    <name evidence="3" type="ORF">H7J73_08535</name>
</gene>
<dbReference type="RefSeq" id="WP_264066913.1">
    <property type="nucleotide sequence ID" value="NZ_JACKTY010000020.1"/>
</dbReference>
<feature type="chain" id="PRO_5046861514" evidence="1">
    <location>
        <begin position="26"/>
        <end position="108"/>
    </location>
</feature>
<dbReference type="Proteomes" id="UP001526201">
    <property type="component" value="Unassembled WGS sequence"/>
</dbReference>
<name>A0ABT3C9B7_9MYCO</name>
<evidence type="ECO:0000313" key="4">
    <source>
        <dbReference type="Proteomes" id="UP001526201"/>
    </source>
</evidence>